<evidence type="ECO:0000313" key="4">
    <source>
        <dbReference type="Proteomes" id="UP000010445"/>
    </source>
</evidence>
<dbReference type="RefSeq" id="WP_006064171.1">
    <property type="nucleotide sequence ID" value="NZ_KB290831.1"/>
</dbReference>
<reference evidence="3 4" key="1">
    <citation type="submission" date="2012-05" db="EMBL/GenBank/DDBJ databases">
        <authorList>
            <person name="Weinstock G."/>
            <person name="Sodergren E."/>
            <person name="Lobos E.A."/>
            <person name="Fulton L."/>
            <person name="Fulton R."/>
            <person name="Courtney L."/>
            <person name="Fronick C."/>
            <person name="O'Laughlin M."/>
            <person name="Godfrey J."/>
            <person name="Wilson R.M."/>
            <person name="Miner T."/>
            <person name="Farmer C."/>
            <person name="Delehaunty K."/>
            <person name="Cordes M."/>
            <person name="Minx P."/>
            <person name="Tomlinson C."/>
            <person name="Chen J."/>
            <person name="Wollam A."/>
            <person name="Pepin K.H."/>
            <person name="Bhonagiri V."/>
            <person name="Zhang X."/>
            <person name="Suruliraj S."/>
            <person name="Warren W."/>
            <person name="Mitreva M."/>
            <person name="Mardis E.R."/>
            <person name="Wilson R.K."/>
        </authorList>
    </citation>
    <scope>NUCLEOTIDE SEQUENCE [LARGE SCALE GENOMIC DNA]</scope>
    <source>
        <strain evidence="3 4">F0235</strain>
    </source>
</reference>
<feature type="transmembrane region" description="Helical" evidence="2">
    <location>
        <begin position="47"/>
        <end position="67"/>
    </location>
</feature>
<keyword evidence="2" id="KW-0812">Transmembrane</keyword>
<protein>
    <recommendedName>
        <fullName evidence="5">DUF4233 domain-containing protein</fullName>
    </recommendedName>
</protein>
<evidence type="ECO:0000313" key="3">
    <source>
        <dbReference type="EMBL" id="EKX89180.1"/>
    </source>
</evidence>
<dbReference type="PATRIC" id="fig|1035195.3.peg.1755"/>
<keyword evidence="2" id="KW-1133">Transmembrane helix</keyword>
<feature type="compositionally biased region" description="Gly residues" evidence="1">
    <location>
        <begin position="7"/>
        <end position="20"/>
    </location>
</feature>
<organism evidence="3 4">
    <name type="scientific">Corynebacterium durum F0235</name>
    <dbReference type="NCBI Taxonomy" id="1035195"/>
    <lineage>
        <taxon>Bacteria</taxon>
        <taxon>Bacillati</taxon>
        <taxon>Actinomycetota</taxon>
        <taxon>Actinomycetes</taxon>
        <taxon>Mycobacteriales</taxon>
        <taxon>Corynebacteriaceae</taxon>
        <taxon>Corynebacterium</taxon>
    </lineage>
</organism>
<feature type="region of interest" description="Disordered" evidence="1">
    <location>
        <begin position="1"/>
        <end position="25"/>
    </location>
</feature>
<dbReference type="InterPro" id="IPR025327">
    <property type="entry name" value="DUF4233"/>
</dbReference>
<dbReference type="AlphaFoldDB" id="L1MDR0"/>
<dbReference type="Proteomes" id="UP000010445">
    <property type="component" value="Unassembled WGS sequence"/>
</dbReference>
<evidence type="ECO:0000256" key="1">
    <source>
        <dbReference type="SAM" id="MobiDB-lite"/>
    </source>
</evidence>
<accession>L1MDR0</accession>
<dbReference type="EMBL" id="AMEM01000025">
    <property type="protein sequence ID" value="EKX89180.1"/>
    <property type="molecule type" value="Genomic_DNA"/>
</dbReference>
<proteinExistence type="predicted"/>
<dbReference type="STRING" id="1035195.HMPREF9997_01946"/>
<keyword evidence="2" id="KW-0472">Membrane</keyword>
<sequence length="158" mass="16887">MSDKVDGGFGGSAGGAGADGSAGSSEYGPLGPGHTPVKDPLKGLRGVMAGTLVMESIALLLVLTVIARIDEGAYWTTFNWVYVTVVGVAMFVVAFLQKHRWALAANVVLQVFAVAGFVVHPSMGIMALIFAAVWWYIFYLRKNLIARMKRGLLTTQHT</sequence>
<keyword evidence="4" id="KW-1185">Reference proteome</keyword>
<dbReference type="HOGENOM" id="CLU_125367_0_0_11"/>
<evidence type="ECO:0008006" key="5">
    <source>
        <dbReference type="Google" id="ProtNLM"/>
    </source>
</evidence>
<feature type="transmembrane region" description="Helical" evidence="2">
    <location>
        <begin position="124"/>
        <end position="140"/>
    </location>
</feature>
<comment type="caution">
    <text evidence="3">The sequence shown here is derived from an EMBL/GenBank/DDBJ whole genome shotgun (WGS) entry which is preliminary data.</text>
</comment>
<evidence type="ECO:0000256" key="2">
    <source>
        <dbReference type="SAM" id="Phobius"/>
    </source>
</evidence>
<dbReference type="eggNOG" id="ENOG5032TW9">
    <property type="taxonomic scope" value="Bacteria"/>
</dbReference>
<gene>
    <name evidence="3" type="ORF">HMPREF9997_01946</name>
</gene>
<name>L1MDR0_9CORY</name>
<feature type="transmembrane region" description="Helical" evidence="2">
    <location>
        <begin position="73"/>
        <end position="96"/>
    </location>
</feature>
<dbReference type="Pfam" id="PF14017">
    <property type="entry name" value="DUF4233"/>
    <property type="match status" value="1"/>
</dbReference>